<organism evidence="2">
    <name type="scientific">marine sediment metagenome</name>
    <dbReference type="NCBI Taxonomy" id="412755"/>
    <lineage>
        <taxon>unclassified sequences</taxon>
        <taxon>metagenomes</taxon>
        <taxon>ecological metagenomes</taxon>
    </lineage>
</organism>
<dbReference type="Gene3D" id="3.90.190.10">
    <property type="entry name" value="Protein tyrosine phosphatase superfamily"/>
    <property type="match status" value="1"/>
</dbReference>
<evidence type="ECO:0000313" key="2">
    <source>
        <dbReference type="EMBL" id="KKL79181.1"/>
    </source>
</evidence>
<reference evidence="2" key="1">
    <citation type="journal article" date="2015" name="Nature">
        <title>Complex archaea that bridge the gap between prokaryotes and eukaryotes.</title>
        <authorList>
            <person name="Spang A."/>
            <person name="Saw J.H."/>
            <person name="Jorgensen S.L."/>
            <person name="Zaremba-Niedzwiedzka K."/>
            <person name="Martijn J."/>
            <person name="Lind A.E."/>
            <person name="van Eijk R."/>
            <person name="Schleper C."/>
            <person name="Guy L."/>
            <person name="Ettema T.J."/>
        </authorList>
    </citation>
    <scope>NUCLEOTIDE SEQUENCE</scope>
</reference>
<name>A0A0F9FL10_9ZZZZ</name>
<dbReference type="InterPro" id="IPR029021">
    <property type="entry name" value="Prot-tyrosine_phosphatase-like"/>
</dbReference>
<dbReference type="SUPFAM" id="SSF52799">
    <property type="entry name" value="(Phosphotyrosine protein) phosphatases II"/>
    <property type="match status" value="1"/>
</dbReference>
<feature type="domain" description="Tyrosine specific protein phosphatases" evidence="1">
    <location>
        <begin position="110"/>
        <end position="181"/>
    </location>
</feature>
<proteinExistence type="predicted"/>
<comment type="caution">
    <text evidence="2">The sequence shown here is derived from an EMBL/GenBank/DDBJ whole genome shotgun (WGS) entry which is preliminary data.</text>
</comment>
<evidence type="ECO:0000259" key="1">
    <source>
        <dbReference type="PROSITE" id="PS50056"/>
    </source>
</evidence>
<gene>
    <name evidence="2" type="ORF">LCGC14_2017400</name>
</gene>
<dbReference type="EMBL" id="LAZR01023241">
    <property type="protein sequence ID" value="KKL79181.1"/>
    <property type="molecule type" value="Genomic_DNA"/>
</dbReference>
<accession>A0A0F9FL10</accession>
<protein>
    <recommendedName>
        <fullName evidence="1">Tyrosine specific protein phosphatases domain-containing protein</fullName>
    </recommendedName>
</protein>
<dbReference type="InterPro" id="IPR000387">
    <property type="entry name" value="Tyr_Pase_dom"/>
</dbReference>
<dbReference type="AlphaFoldDB" id="A0A0F9FL10"/>
<dbReference type="PROSITE" id="PS50056">
    <property type="entry name" value="TYR_PHOSPHATASE_2"/>
    <property type="match status" value="1"/>
</dbReference>
<sequence length="189" mass="20211">MGPKMNVMANDAYPETTSIRARIPMESGGRLVMAGFPGLEIGVDGSAYIDAETLEATMSAMVSLGTKTLLVMAEEGELPDGAFGFLKTAADRHAVRLEFMPIQDFSTPGDRFLEAWSSLGPQLHHRLANDEAVGLSCQYGAGRSGLVASLILIEAGMTPVAAIRRVRSHFSQAVESKGQEDWLINLGQA</sequence>